<evidence type="ECO:0000256" key="1">
    <source>
        <dbReference type="SAM" id="MobiDB-lite"/>
    </source>
</evidence>
<sequence length="133" mass="13970">MHSYPAASHVNPDAPSPLQPPRLPRSCVQSATPSPKPSSCGERDGGGTGESAVGGKGVSDYWAASAGQRQWESAVGSRCGGGGGGLAQLQDQAQVQAQGHGQRQARRRRMVVEVIRNTAVLFFSYVRVVLIDN</sequence>
<reference evidence="3 4" key="1">
    <citation type="journal article" date="2018" name="Evol. Lett.">
        <title>Horizontal gene cluster transfer increased hallucinogenic mushroom diversity.</title>
        <authorList>
            <person name="Reynolds H.T."/>
            <person name="Vijayakumar V."/>
            <person name="Gluck-Thaler E."/>
            <person name="Korotkin H.B."/>
            <person name="Matheny P.B."/>
            <person name="Slot J.C."/>
        </authorList>
    </citation>
    <scope>NUCLEOTIDE SEQUENCE [LARGE SCALE GENOMIC DNA]</scope>
    <source>
        <strain evidence="3 4">2631</strain>
    </source>
</reference>
<feature type="compositionally biased region" description="Low complexity" evidence="1">
    <location>
        <begin position="87"/>
        <end position="102"/>
    </location>
</feature>
<feature type="transmembrane region" description="Helical" evidence="2">
    <location>
        <begin position="110"/>
        <end position="130"/>
    </location>
</feature>
<gene>
    <name evidence="3" type="ORF">CVT25_012014</name>
</gene>
<keyword evidence="2" id="KW-0472">Membrane</keyword>
<keyword evidence="4" id="KW-1185">Reference proteome</keyword>
<name>A0A409VWE4_PSICY</name>
<dbReference type="Proteomes" id="UP000283269">
    <property type="component" value="Unassembled WGS sequence"/>
</dbReference>
<dbReference type="EMBL" id="NHYD01003897">
    <property type="protein sequence ID" value="PPQ70592.1"/>
    <property type="molecule type" value="Genomic_DNA"/>
</dbReference>
<feature type="compositionally biased region" description="Gly residues" evidence="1">
    <location>
        <begin position="46"/>
        <end position="57"/>
    </location>
</feature>
<evidence type="ECO:0000313" key="3">
    <source>
        <dbReference type="EMBL" id="PPQ70592.1"/>
    </source>
</evidence>
<comment type="caution">
    <text evidence="3">The sequence shown here is derived from an EMBL/GenBank/DDBJ whole genome shotgun (WGS) entry which is preliminary data.</text>
</comment>
<feature type="region of interest" description="Disordered" evidence="1">
    <location>
        <begin position="74"/>
        <end position="106"/>
    </location>
</feature>
<evidence type="ECO:0000256" key="2">
    <source>
        <dbReference type="SAM" id="Phobius"/>
    </source>
</evidence>
<dbReference type="InParanoid" id="A0A409VWE4"/>
<protein>
    <submittedName>
        <fullName evidence="3">Uncharacterized protein</fullName>
    </submittedName>
</protein>
<keyword evidence="2" id="KW-0812">Transmembrane</keyword>
<proteinExistence type="predicted"/>
<feature type="compositionally biased region" description="Pro residues" evidence="1">
    <location>
        <begin position="14"/>
        <end position="23"/>
    </location>
</feature>
<feature type="region of interest" description="Disordered" evidence="1">
    <location>
        <begin position="1"/>
        <end position="57"/>
    </location>
</feature>
<dbReference type="AlphaFoldDB" id="A0A409VWE4"/>
<keyword evidence="2" id="KW-1133">Transmembrane helix</keyword>
<accession>A0A409VWE4</accession>
<evidence type="ECO:0000313" key="4">
    <source>
        <dbReference type="Proteomes" id="UP000283269"/>
    </source>
</evidence>
<organism evidence="3 4">
    <name type="scientific">Psilocybe cyanescens</name>
    <dbReference type="NCBI Taxonomy" id="93625"/>
    <lineage>
        <taxon>Eukaryota</taxon>
        <taxon>Fungi</taxon>
        <taxon>Dikarya</taxon>
        <taxon>Basidiomycota</taxon>
        <taxon>Agaricomycotina</taxon>
        <taxon>Agaricomycetes</taxon>
        <taxon>Agaricomycetidae</taxon>
        <taxon>Agaricales</taxon>
        <taxon>Agaricineae</taxon>
        <taxon>Strophariaceae</taxon>
        <taxon>Psilocybe</taxon>
    </lineage>
</organism>